<accession>G8R490</accession>
<sequence>MQFKDRIQVIHARSSIAIRFELTKGFLKSTTTKPQYAQYIFQKMVHTKIIAMVRQRRYQIGSYLAPTTGRFAPAWDSLLDAIQTILEVEDISTELNNLIYG</sequence>
<dbReference type="AlphaFoldDB" id="G8R490"/>
<dbReference type="EMBL" id="CP003156">
    <property type="protein sequence ID" value="AEV34190.1"/>
    <property type="molecule type" value="Genomic_DNA"/>
</dbReference>
<dbReference type="KEGG" id="oho:Oweho_3239"/>
<reference evidence="1 2" key="1">
    <citation type="journal article" date="2012" name="Stand. Genomic Sci.">
        <title>Genome sequence of the orange-pigmented seawater bacterium Owenweeksia hongkongensis type strain (UST20020801(T)).</title>
        <authorList>
            <person name="Riedel T."/>
            <person name="Held B."/>
            <person name="Nolan M."/>
            <person name="Lucas S."/>
            <person name="Lapidus A."/>
            <person name="Tice H."/>
            <person name="Del Rio T.G."/>
            <person name="Cheng J.F."/>
            <person name="Han C."/>
            <person name="Tapia R."/>
            <person name="Goodwin L.A."/>
            <person name="Pitluck S."/>
            <person name="Liolios K."/>
            <person name="Mavromatis K."/>
            <person name="Pagani I."/>
            <person name="Ivanova N."/>
            <person name="Mikhailova N."/>
            <person name="Pati A."/>
            <person name="Chen A."/>
            <person name="Palaniappan K."/>
            <person name="Rohde M."/>
            <person name="Tindall B.J."/>
            <person name="Detter J.C."/>
            <person name="Goker M."/>
            <person name="Woyke T."/>
            <person name="Bristow J."/>
            <person name="Eisen J.A."/>
            <person name="Markowitz V."/>
            <person name="Hugenholtz P."/>
            <person name="Klenk H.P."/>
            <person name="Kyrpides N.C."/>
        </authorList>
    </citation>
    <scope>NUCLEOTIDE SEQUENCE</scope>
    <source>
        <strain evidence="2">DSM 17368 / JCM 12287 / NRRL B-23963</strain>
    </source>
</reference>
<protein>
    <submittedName>
        <fullName evidence="1">Uncharacterized protein</fullName>
    </submittedName>
</protein>
<name>G8R490_OWEHD</name>
<keyword evidence="2" id="KW-1185">Reference proteome</keyword>
<dbReference type="STRING" id="926562.Oweho_3239"/>
<evidence type="ECO:0000313" key="2">
    <source>
        <dbReference type="Proteomes" id="UP000005631"/>
    </source>
</evidence>
<organism evidence="1 2">
    <name type="scientific">Owenweeksia hongkongensis (strain DSM 17368 / CIP 108786 / JCM 12287 / NRRL B-23963 / UST20020801)</name>
    <dbReference type="NCBI Taxonomy" id="926562"/>
    <lineage>
        <taxon>Bacteria</taxon>
        <taxon>Pseudomonadati</taxon>
        <taxon>Bacteroidota</taxon>
        <taxon>Flavobacteriia</taxon>
        <taxon>Flavobacteriales</taxon>
        <taxon>Owenweeksiaceae</taxon>
        <taxon>Owenweeksia</taxon>
    </lineage>
</organism>
<gene>
    <name evidence="1" type="ordered locus">Oweho_3239</name>
</gene>
<dbReference type="Proteomes" id="UP000005631">
    <property type="component" value="Chromosome"/>
</dbReference>
<proteinExistence type="predicted"/>
<dbReference type="RefSeq" id="WP_014203537.1">
    <property type="nucleotide sequence ID" value="NC_016599.1"/>
</dbReference>
<evidence type="ECO:0000313" key="1">
    <source>
        <dbReference type="EMBL" id="AEV34190.1"/>
    </source>
</evidence>
<dbReference type="HOGENOM" id="CLU_2288723_0_0_10"/>